<feature type="signal peptide" evidence="1">
    <location>
        <begin position="1"/>
        <end position="28"/>
    </location>
</feature>
<keyword evidence="3" id="KW-1185">Reference proteome</keyword>
<proteinExistence type="predicted"/>
<accession>A0A226DQA9</accession>
<sequence length="140" mass="15279">MRSKSWSSFIYVTLSFLILQMTGYSTSGESASKNINTNQLNCTKIPGICPEICGEKATVMSATFCEPQTGSCVCDCRDVLEKSCTFTPFTPCFQDCVRKNPNPSVFLYEGANCPTTKGGGGQLCACQCSLREDYIETNDI</sequence>
<organism evidence="2 3">
    <name type="scientific">Folsomia candida</name>
    <name type="common">Springtail</name>
    <dbReference type="NCBI Taxonomy" id="158441"/>
    <lineage>
        <taxon>Eukaryota</taxon>
        <taxon>Metazoa</taxon>
        <taxon>Ecdysozoa</taxon>
        <taxon>Arthropoda</taxon>
        <taxon>Hexapoda</taxon>
        <taxon>Collembola</taxon>
        <taxon>Entomobryomorpha</taxon>
        <taxon>Isotomoidea</taxon>
        <taxon>Isotomidae</taxon>
        <taxon>Proisotominae</taxon>
        <taxon>Folsomia</taxon>
    </lineage>
</organism>
<dbReference type="EMBL" id="LNIX01000014">
    <property type="protein sequence ID" value="OXA46861.1"/>
    <property type="molecule type" value="Genomic_DNA"/>
</dbReference>
<evidence type="ECO:0000256" key="1">
    <source>
        <dbReference type="SAM" id="SignalP"/>
    </source>
</evidence>
<comment type="caution">
    <text evidence="2">The sequence shown here is derived from an EMBL/GenBank/DDBJ whole genome shotgun (WGS) entry which is preliminary data.</text>
</comment>
<feature type="chain" id="PRO_5012126877" evidence="1">
    <location>
        <begin position="29"/>
        <end position="140"/>
    </location>
</feature>
<dbReference type="Proteomes" id="UP000198287">
    <property type="component" value="Unassembled WGS sequence"/>
</dbReference>
<reference evidence="2 3" key="1">
    <citation type="submission" date="2015-12" db="EMBL/GenBank/DDBJ databases">
        <title>The genome of Folsomia candida.</title>
        <authorList>
            <person name="Faddeeva A."/>
            <person name="Derks M.F."/>
            <person name="Anvar Y."/>
            <person name="Smit S."/>
            <person name="Van Straalen N."/>
            <person name="Roelofs D."/>
        </authorList>
    </citation>
    <scope>NUCLEOTIDE SEQUENCE [LARGE SCALE GENOMIC DNA]</scope>
    <source>
        <strain evidence="2 3">VU population</strain>
        <tissue evidence="2">Whole body</tissue>
    </source>
</reference>
<evidence type="ECO:0000313" key="3">
    <source>
        <dbReference type="Proteomes" id="UP000198287"/>
    </source>
</evidence>
<gene>
    <name evidence="2" type="ORF">Fcan01_18261</name>
</gene>
<dbReference type="AlphaFoldDB" id="A0A226DQA9"/>
<keyword evidence="1" id="KW-0732">Signal</keyword>
<protein>
    <submittedName>
        <fullName evidence="2">Uncharacterized protein</fullName>
    </submittedName>
</protein>
<evidence type="ECO:0000313" key="2">
    <source>
        <dbReference type="EMBL" id="OXA46861.1"/>
    </source>
</evidence>
<name>A0A226DQA9_FOLCA</name>